<dbReference type="GO" id="GO:0005886">
    <property type="term" value="C:plasma membrane"/>
    <property type="evidence" value="ECO:0007669"/>
    <property type="project" value="UniProtKB-SubCell"/>
</dbReference>
<comment type="caution">
    <text evidence="8">The sequence shown here is derived from an EMBL/GenBank/DDBJ whole genome shotgun (WGS) entry which is preliminary data.</text>
</comment>
<feature type="transmembrane region" description="Helical" evidence="7">
    <location>
        <begin position="304"/>
        <end position="328"/>
    </location>
</feature>
<evidence type="ECO:0000256" key="1">
    <source>
        <dbReference type="ARBA" id="ARBA00004141"/>
    </source>
</evidence>
<keyword evidence="9" id="KW-1185">Reference proteome</keyword>
<evidence type="ECO:0000256" key="6">
    <source>
        <dbReference type="ARBA" id="ARBA00023180"/>
    </source>
</evidence>
<dbReference type="GO" id="GO:0022857">
    <property type="term" value="F:transmembrane transporter activity"/>
    <property type="evidence" value="ECO:0007669"/>
    <property type="project" value="UniProtKB-UniRule"/>
</dbReference>
<feature type="transmembrane region" description="Helical" evidence="7">
    <location>
        <begin position="399"/>
        <end position="426"/>
    </location>
</feature>
<evidence type="ECO:0000256" key="5">
    <source>
        <dbReference type="ARBA" id="ARBA00023136"/>
    </source>
</evidence>
<sequence length="501" mass="56867">MGTSALPLGANRISDYGTKISYDPTWDGPLKVKRKAENVPFAIAYYLFVALWVGIAIYALVTGDAEKYSDFYRTSEDFVLKQGWILAVIVPLAAFWSILYLFLLRIAAKPVVYTSIAFLFIILFAHVIHQGYLLYCDHSYMHIGGFISGIAVFIFFVFLFVWKYKFIPMACEIVREASKRVSPIPILINQKSESILNFFLLFRVILAFPLMLFFSLVHSMLVAAFFIFNLSLFIWIESIASEDDYPSHLPFCHLVNALALVWIICHLHAFFVVCVSGAYGTWYWTMNKKEVPFFTTLRFIYITFRYHIGPTAFGSLIITVCTILNCLIEEVSPTSAIDGNVGLANAGLACCNTALYCIRVLVEAVTGMAYIRIGHHGTGLIHAGREAFTLFRRNYLKVAVINAIVIILAYFLIFTVFFGSVLLFWALLRLQSINVEQIIYLFVVLGICLFILIWSIVQLLSTAVDNIFMCVLEDFEMNGGTARPYHMSNKLKELVLENRLE</sequence>
<comment type="subcellular location">
    <subcellularLocation>
        <location evidence="7">Cell membrane</location>
        <topology evidence="7">Multi-pass membrane protein</topology>
    </subcellularLocation>
    <subcellularLocation>
        <location evidence="1">Membrane</location>
        <topology evidence="1">Multi-pass membrane protein</topology>
    </subcellularLocation>
</comment>
<organism evidence="8 9">
    <name type="scientific">Trichogramma kaykai</name>
    <dbReference type="NCBI Taxonomy" id="54128"/>
    <lineage>
        <taxon>Eukaryota</taxon>
        <taxon>Metazoa</taxon>
        <taxon>Ecdysozoa</taxon>
        <taxon>Arthropoda</taxon>
        <taxon>Hexapoda</taxon>
        <taxon>Insecta</taxon>
        <taxon>Pterygota</taxon>
        <taxon>Neoptera</taxon>
        <taxon>Endopterygota</taxon>
        <taxon>Hymenoptera</taxon>
        <taxon>Apocrita</taxon>
        <taxon>Proctotrupomorpha</taxon>
        <taxon>Chalcidoidea</taxon>
        <taxon>Trichogrammatidae</taxon>
        <taxon>Trichogramma</taxon>
    </lineage>
</organism>
<reference evidence="8 9" key="1">
    <citation type="journal article" date="2024" name="bioRxiv">
        <title>A reference genome for Trichogramma kaykai: A tiny desert-dwelling parasitoid wasp with competing sex-ratio distorters.</title>
        <authorList>
            <person name="Culotta J."/>
            <person name="Lindsey A.R."/>
        </authorList>
    </citation>
    <scope>NUCLEOTIDE SEQUENCE [LARGE SCALE GENOMIC DNA]</scope>
    <source>
        <strain evidence="8 9">KSX58</strain>
    </source>
</reference>
<evidence type="ECO:0000256" key="3">
    <source>
        <dbReference type="ARBA" id="ARBA00022692"/>
    </source>
</evidence>
<accession>A0ABD2VVY9</accession>
<dbReference type="Pfam" id="PF04515">
    <property type="entry name" value="Choline_transpo"/>
    <property type="match status" value="1"/>
</dbReference>
<keyword evidence="3 7" id="KW-0812">Transmembrane</keyword>
<dbReference type="InterPro" id="IPR007603">
    <property type="entry name" value="Choline_transptr-like"/>
</dbReference>
<dbReference type="AlphaFoldDB" id="A0ABD2VVY9"/>
<dbReference type="Proteomes" id="UP001627154">
    <property type="component" value="Unassembled WGS sequence"/>
</dbReference>
<proteinExistence type="inferred from homology"/>
<dbReference type="PANTHER" id="PTHR12385:SF14">
    <property type="entry name" value="CHOLINE TRANSPORTER-LIKE 2"/>
    <property type="match status" value="1"/>
</dbReference>
<keyword evidence="5 7" id="KW-0472">Membrane</keyword>
<feature type="transmembrane region" description="Helical" evidence="7">
    <location>
        <begin position="257"/>
        <end position="284"/>
    </location>
</feature>
<evidence type="ECO:0000313" key="8">
    <source>
        <dbReference type="EMBL" id="KAL3384967.1"/>
    </source>
</evidence>
<name>A0ABD2VVY9_9HYME</name>
<feature type="transmembrane region" description="Helical" evidence="7">
    <location>
        <begin position="43"/>
        <end position="63"/>
    </location>
</feature>
<keyword evidence="4 7" id="KW-1133">Transmembrane helix</keyword>
<feature type="transmembrane region" description="Helical" evidence="7">
    <location>
        <begin position="83"/>
        <end position="104"/>
    </location>
</feature>
<evidence type="ECO:0000256" key="2">
    <source>
        <dbReference type="ARBA" id="ARBA00007168"/>
    </source>
</evidence>
<feature type="transmembrane region" description="Helical" evidence="7">
    <location>
        <begin position="111"/>
        <end position="128"/>
    </location>
</feature>
<feature type="transmembrane region" description="Helical" evidence="7">
    <location>
        <begin position="140"/>
        <end position="162"/>
    </location>
</feature>
<dbReference type="EMBL" id="JBJJXI010000166">
    <property type="protein sequence ID" value="KAL3384967.1"/>
    <property type="molecule type" value="Genomic_DNA"/>
</dbReference>
<feature type="transmembrane region" description="Helical" evidence="7">
    <location>
        <begin position="195"/>
        <end position="214"/>
    </location>
</feature>
<evidence type="ECO:0000256" key="7">
    <source>
        <dbReference type="RuleBase" id="RU368066"/>
    </source>
</evidence>
<protein>
    <recommendedName>
        <fullName evidence="7">Choline transporter-like protein</fullName>
    </recommendedName>
</protein>
<comment type="function">
    <text evidence="7">Choline transporter.</text>
</comment>
<comment type="similarity">
    <text evidence="2 7">Belongs to the CTL (choline transporter-like) family.</text>
</comment>
<keyword evidence="6" id="KW-0325">Glycoprotein</keyword>
<dbReference type="PANTHER" id="PTHR12385">
    <property type="entry name" value="CHOLINE TRANSPORTER-LIKE (SLC FAMILY 44)"/>
    <property type="match status" value="1"/>
</dbReference>
<evidence type="ECO:0000313" key="9">
    <source>
        <dbReference type="Proteomes" id="UP001627154"/>
    </source>
</evidence>
<evidence type="ECO:0000256" key="4">
    <source>
        <dbReference type="ARBA" id="ARBA00022989"/>
    </source>
</evidence>
<feature type="transmembrane region" description="Helical" evidence="7">
    <location>
        <begin position="438"/>
        <end position="460"/>
    </location>
</feature>
<gene>
    <name evidence="8" type="ORF">TKK_019367</name>
</gene>